<dbReference type="EC" id="4.4.1.11" evidence="5"/>
<dbReference type="InterPro" id="IPR015422">
    <property type="entry name" value="PyrdxlP-dep_Trfase_small"/>
</dbReference>
<dbReference type="Pfam" id="PF01053">
    <property type="entry name" value="Cys_Met_Meta_PP"/>
    <property type="match status" value="1"/>
</dbReference>
<evidence type="ECO:0000313" key="6">
    <source>
        <dbReference type="Proteomes" id="UP000193307"/>
    </source>
</evidence>
<dbReference type="FunFam" id="3.40.640.10:FF:000046">
    <property type="entry name" value="Cystathionine gamma-lyase"/>
    <property type="match status" value="1"/>
</dbReference>
<organism evidence="5 6">
    <name type="scientific">Pacificibacter marinus</name>
    <dbReference type="NCBI Taxonomy" id="658057"/>
    <lineage>
        <taxon>Bacteria</taxon>
        <taxon>Pseudomonadati</taxon>
        <taxon>Pseudomonadota</taxon>
        <taxon>Alphaproteobacteria</taxon>
        <taxon>Rhodobacterales</taxon>
        <taxon>Roseobacteraceae</taxon>
        <taxon>Pacificibacter</taxon>
    </lineage>
</organism>
<reference evidence="5 6" key="1">
    <citation type="submission" date="2017-03" db="EMBL/GenBank/DDBJ databases">
        <authorList>
            <person name="Afonso C.L."/>
            <person name="Miller P.J."/>
            <person name="Scott M.A."/>
            <person name="Spackman E."/>
            <person name="Goraichik I."/>
            <person name="Dimitrov K.M."/>
            <person name="Suarez D.L."/>
            <person name="Swayne D.E."/>
        </authorList>
    </citation>
    <scope>NUCLEOTIDE SEQUENCE [LARGE SCALE GENOMIC DNA]</scope>
    <source>
        <strain evidence="5 6">CECT 7971</strain>
    </source>
</reference>
<evidence type="ECO:0000256" key="4">
    <source>
        <dbReference type="RuleBase" id="RU362118"/>
    </source>
</evidence>
<evidence type="ECO:0000313" key="5">
    <source>
        <dbReference type="EMBL" id="SLN23255.1"/>
    </source>
</evidence>
<dbReference type="InterPro" id="IPR000277">
    <property type="entry name" value="Cys/Met-Metab_PyrdxlP-dep_enz"/>
</dbReference>
<protein>
    <submittedName>
        <fullName evidence="5">Methionine gamma-lyase</fullName>
        <ecNumber evidence="5">4.4.1.11</ecNumber>
    </submittedName>
</protein>
<dbReference type="GO" id="GO:0030170">
    <property type="term" value="F:pyridoxal phosphate binding"/>
    <property type="evidence" value="ECO:0007669"/>
    <property type="project" value="InterPro"/>
</dbReference>
<dbReference type="GO" id="GO:0018826">
    <property type="term" value="F:methionine gamma-lyase activity"/>
    <property type="evidence" value="ECO:0007669"/>
    <property type="project" value="UniProtKB-EC"/>
</dbReference>
<evidence type="ECO:0000256" key="2">
    <source>
        <dbReference type="ARBA" id="ARBA00022898"/>
    </source>
</evidence>
<dbReference type="STRING" id="658057.SAMN04488032_102346"/>
<evidence type="ECO:0000256" key="3">
    <source>
        <dbReference type="PIRSR" id="PIRSR001434-2"/>
    </source>
</evidence>
<dbReference type="PANTHER" id="PTHR11808">
    <property type="entry name" value="TRANS-SULFURATION ENZYME FAMILY MEMBER"/>
    <property type="match status" value="1"/>
</dbReference>
<dbReference type="Gene3D" id="3.90.1150.10">
    <property type="entry name" value="Aspartate Aminotransferase, domain 1"/>
    <property type="match status" value="1"/>
</dbReference>
<dbReference type="AlphaFoldDB" id="A0A1Y5RSP0"/>
<dbReference type="GO" id="GO:0019346">
    <property type="term" value="P:transsulfuration"/>
    <property type="evidence" value="ECO:0007669"/>
    <property type="project" value="InterPro"/>
</dbReference>
<dbReference type="Gene3D" id="3.40.640.10">
    <property type="entry name" value="Type I PLP-dependent aspartate aminotransferase-like (Major domain)"/>
    <property type="match status" value="1"/>
</dbReference>
<feature type="modified residue" description="N6-(pyridoxal phosphate)lysine" evidence="3">
    <location>
        <position position="204"/>
    </location>
</feature>
<dbReference type="InterPro" id="IPR015421">
    <property type="entry name" value="PyrdxlP-dep_Trfase_major"/>
</dbReference>
<dbReference type="SUPFAM" id="SSF53383">
    <property type="entry name" value="PLP-dependent transferases"/>
    <property type="match status" value="1"/>
</dbReference>
<keyword evidence="5" id="KW-0456">Lyase</keyword>
<comment type="cofactor">
    <cofactor evidence="1 4">
        <name>pyridoxal 5'-phosphate</name>
        <dbReference type="ChEBI" id="CHEBI:597326"/>
    </cofactor>
</comment>
<dbReference type="Proteomes" id="UP000193307">
    <property type="component" value="Unassembled WGS sequence"/>
</dbReference>
<sequence length="383" mass="41414">MMNDQNISTLMAEVLSDSSGAITPPIVQTSLFSFDTYKDFEDRMAGRTNQAIYTRIQNPTVAAFEGLMAKAEHGEAAVGFASGIAAISSTLLAFLKPGDRIACVEHVYPDTYRFMERILRPFGVEISYHSAAEFENNEDLLAGVGIAFLESPSSVIFTPLNLPKVAQLAKRHGTLTMIDNSWASPVFQRPLTLGIDIVIHSASKYISGHSDTVAGVVVSSQPHIARIRDLTLSLLGAKLAPFEAFLLTRGLRTLNARMMQHQATANLFVDRLAAVPQVVKINSPGANEVPGLTGRSGLISIEFNDNVDIPKFCDALKHFRLGVSWGGFESLILPARVGLAQAGEKNSMQAFGVSPNLVRMSLGLEDAEDLWADFMSALSQSAT</sequence>
<comment type="similarity">
    <text evidence="4">Belongs to the trans-sulfuration enzymes family.</text>
</comment>
<dbReference type="PANTHER" id="PTHR11808:SF80">
    <property type="entry name" value="CYSTATHIONINE GAMMA-LYASE"/>
    <property type="match status" value="1"/>
</dbReference>
<name>A0A1Y5RSP0_9RHOB</name>
<dbReference type="OrthoDB" id="9805807at2"/>
<evidence type="ECO:0000256" key="1">
    <source>
        <dbReference type="ARBA" id="ARBA00001933"/>
    </source>
</evidence>
<keyword evidence="2 3" id="KW-0663">Pyridoxal phosphate</keyword>
<dbReference type="EMBL" id="FWFW01000002">
    <property type="protein sequence ID" value="SLN23255.1"/>
    <property type="molecule type" value="Genomic_DNA"/>
</dbReference>
<keyword evidence="6" id="KW-1185">Reference proteome</keyword>
<proteinExistence type="inferred from homology"/>
<dbReference type="RefSeq" id="WP_085847651.1">
    <property type="nucleotide sequence ID" value="NZ_FNZV01000002.1"/>
</dbReference>
<dbReference type="InterPro" id="IPR015424">
    <property type="entry name" value="PyrdxlP-dep_Trfase"/>
</dbReference>
<accession>A0A1Y5RSP0</accession>
<dbReference type="PIRSF" id="PIRSF001434">
    <property type="entry name" value="CGS"/>
    <property type="match status" value="1"/>
</dbReference>
<dbReference type="NCBIfam" id="NF004627">
    <property type="entry name" value="PRK05968.1"/>
    <property type="match status" value="1"/>
</dbReference>
<dbReference type="GO" id="GO:0005737">
    <property type="term" value="C:cytoplasm"/>
    <property type="evidence" value="ECO:0007669"/>
    <property type="project" value="TreeGrafter"/>
</dbReference>
<gene>
    <name evidence="5" type="primary">mdeA_2</name>
    <name evidence="5" type="ORF">PAM7971_00740</name>
</gene>